<dbReference type="EMBL" id="HBUF01086708">
    <property type="protein sequence ID" value="CAG6634512.1"/>
    <property type="molecule type" value="Transcribed_RNA"/>
</dbReference>
<dbReference type="PROSITE" id="PS51450">
    <property type="entry name" value="LRR"/>
    <property type="match status" value="2"/>
</dbReference>
<dbReference type="PANTHER" id="PTHR46652">
    <property type="entry name" value="LEUCINE-RICH REPEAT AND IQ DOMAIN-CONTAINING PROTEIN 1-RELATED"/>
    <property type="match status" value="1"/>
</dbReference>
<keyword evidence="2" id="KW-0963">Cytoplasm</keyword>
<comment type="subcellular location">
    <subcellularLocation>
        <location evidence="1">Cytoplasm</location>
        <location evidence="1">Cytoskeleton</location>
        <location evidence="1">Cilium axoneme</location>
    </subcellularLocation>
</comment>
<dbReference type="GO" id="GO:0005874">
    <property type="term" value="C:microtubule"/>
    <property type="evidence" value="ECO:0007669"/>
    <property type="project" value="UniProtKB-KW"/>
</dbReference>
<dbReference type="SUPFAM" id="SSF52058">
    <property type="entry name" value="L domain-like"/>
    <property type="match status" value="1"/>
</dbReference>
<dbReference type="SMART" id="SM00365">
    <property type="entry name" value="LRR_SD22"/>
    <property type="match status" value="4"/>
</dbReference>
<evidence type="ECO:0000256" key="2">
    <source>
        <dbReference type="ARBA" id="ARBA00022490"/>
    </source>
</evidence>
<evidence type="ECO:0000256" key="3">
    <source>
        <dbReference type="ARBA" id="ARBA00022614"/>
    </source>
</evidence>
<keyword evidence="3" id="KW-0433">Leucine-rich repeat</keyword>
<keyword evidence="6" id="KW-0243">Dynein</keyword>
<evidence type="ECO:0000256" key="8">
    <source>
        <dbReference type="ARBA" id="ARBA00023212"/>
    </source>
</evidence>
<sequence>MSKPNLKDALKKWEEENGKSATEAKEIGLQLQYIEKMDSTLAPLVNCEKLSLSTNMIEKINGLSGLKKLKILSLARNNIKSFAGLEPLADTLEELWVSYNYIEKTKGIGVLRKLKVLYMSNNLVKEWVEFVKLGECPNLVDLVFCGNPLIEGMDDPLYKAEVKKRLPNLKKLDGEVLPE</sequence>
<keyword evidence="5" id="KW-0677">Repeat</keyword>
<evidence type="ECO:0000256" key="7">
    <source>
        <dbReference type="ARBA" id="ARBA00023175"/>
    </source>
</evidence>
<dbReference type="Gene3D" id="3.80.10.10">
    <property type="entry name" value="Ribonuclease Inhibitor"/>
    <property type="match status" value="1"/>
</dbReference>
<dbReference type="EMBL" id="HBUF01258893">
    <property type="protein sequence ID" value="CAG6682348.1"/>
    <property type="molecule type" value="Transcribed_RNA"/>
</dbReference>
<keyword evidence="4" id="KW-0493">Microtubule</keyword>
<protein>
    <recommendedName>
        <fullName evidence="11">Dynein axonemal light chain 1</fullName>
    </recommendedName>
</protein>
<dbReference type="InterPro" id="IPR032675">
    <property type="entry name" value="LRR_dom_sf"/>
</dbReference>
<dbReference type="GO" id="GO:0030286">
    <property type="term" value="C:dynein complex"/>
    <property type="evidence" value="ECO:0007669"/>
    <property type="project" value="UniProtKB-KW"/>
</dbReference>
<proteinExistence type="inferred from homology"/>
<dbReference type="InterPro" id="IPR001611">
    <property type="entry name" value="Leu-rich_rpt"/>
</dbReference>
<dbReference type="Pfam" id="PF12799">
    <property type="entry name" value="LRR_4"/>
    <property type="match status" value="1"/>
</dbReference>
<evidence type="ECO:0000256" key="10">
    <source>
        <dbReference type="ARBA" id="ARBA00049659"/>
    </source>
</evidence>
<dbReference type="EMBL" id="HBUF01258894">
    <property type="protein sequence ID" value="CAG6682349.1"/>
    <property type="molecule type" value="Transcribed_RNA"/>
</dbReference>
<evidence type="ECO:0000256" key="6">
    <source>
        <dbReference type="ARBA" id="ARBA00023017"/>
    </source>
</evidence>
<accession>A0A8D8T9U7</accession>
<dbReference type="GO" id="GO:0005930">
    <property type="term" value="C:axoneme"/>
    <property type="evidence" value="ECO:0007669"/>
    <property type="project" value="UniProtKB-SubCell"/>
</dbReference>
<keyword evidence="9" id="KW-0966">Cell projection</keyword>
<reference evidence="12" key="1">
    <citation type="submission" date="2021-05" db="EMBL/GenBank/DDBJ databases">
        <authorList>
            <person name="Alioto T."/>
            <person name="Alioto T."/>
            <person name="Gomez Garrido J."/>
        </authorList>
    </citation>
    <scope>NUCLEOTIDE SEQUENCE</scope>
</reference>
<evidence type="ECO:0000256" key="5">
    <source>
        <dbReference type="ARBA" id="ARBA00022737"/>
    </source>
</evidence>
<organism evidence="12">
    <name type="scientific">Cacopsylla melanoneura</name>
    <dbReference type="NCBI Taxonomy" id="428564"/>
    <lineage>
        <taxon>Eukaryota</taxon>
        <taxon>Metazoa</taxon>
        <taxon>Ecdysozoa</taxon>
        <taxon>Arthropoda</taxon>
        <taxon>Hexapoda</taxon>
        <taxon>Insecta</taxon>
        <taxon>Pterygota</taxon>
        <taxon>Neoptera</taxon>
        <taxon>Paraneoptera</taxon>
        <taxon>Hemiptera</taxon>
        <taxon>Sternorrhyncha</taxon>
        <taxon>Psylloidea</taxon>
        <taxon>Psyllidae</taxon>
        <taxon>Psyllinae</taxon>
        <taxon>Cacopsylla</taxon>
    </lineage>
</organism>
<name>A0A8D8T9U7_9HEMI</name>
<evidence type="ECO:0000256" key="9">
    <source>
        <dbReference type="ARBA" id="ARBA00023273"/>
    </source>
</evidence>
<evidence type="ECO:0000256" key="11">
    <source>
        <dbReference type="ARBA" id="ARBA00049760"/>
    </source>
</evidence>
<evidence type="ECO:0000256" key="1">
    <source>
        <dbReference type="ARBA" id="ARBA00004430"/>
    </source>
</evidence>
<comment type="similarity">
    <text evidence="10">Belongs to the dynein light chain LC1-type family.</text>
</comment>
<dbReference type="InterPro" id="IPR025875">
    <property type="entry name" value="Leu-rich_rpt_4"/>
</dbReference>
<dbReference type="InterPro" id="IPR050836">
    <property type="entry name" value="SDS22/Internalin_LRR"/>
</dbReference>
<evidence type="ECO:0000313" key="12">
    <source>
        <dbReference type="EMBL" id="CAG6682349.1"/>
    </source>
</evidence>
<evidence type="ECO:0000256" key="4">
    <source>
        <dbReference type="ARBA" id="ARBA00022701"/>
    </source>
</evidence>
<dbReference type="FunFam" id="3.80.10.10:FF:000049">
    <property type="entry name" value="Dynein light chain 1"/>
    <property type="match status" value="1"/>
</dbReference>
<dbReference type="AlphaFoldDB" id="A0A8D8T9U7"/>
<keyword evidence="8" id="KW-0206">Cytoskeleton</keyword>
<dbReference type="EMBL" id="HBUF01086707">
    <property type="protein sequence ID" value="CAG6634511.1"/>
    <property type="molecule type" value="Transcribed_RNA"/>
</dbReference>
<keyword evidence="7" id="KW-0505">Motor protein</keyword>
<dbReference type="PANTHER" id="PTHR46652:SF3">
    <property type="entry name" value="LEUCINE-RICH REPEAT-CONTAINING PROTEIN 9"/>
    <property type="match status" value="1"/>
</dbReference>